<dbReference type="Proteomes" id="UP000063308">
    <property type="component" value="Chromosome"/>
</dbReference>
<dbReference type="AlphaFoldDB" id="A0A0E4BK84"/>
<accession>A0A0E4BK84</accession>
<proteinExistence type="predicted"/>
<evidence type="ECO:0000313" key="2">
    <source>
        <dbReference type="Proteomes" id="UP000063308"/>
    </source>
</evidence>
<protein>
    <submittedName>
        <fullName evidence="1">Uncharacterized protein</fullName>
    </submittedName>
</protein>
<organism evidence="1 2">
    <name type="scientific">Bradyrhizobium diazoefficiens</name>
    <dbReference type="NCBI Taxonomy" id="1355477"/>
    <lineage>
        <taxon>Bacteria</taxon>
        <taxon>Pseudomonadati</taxon>
        <taxon>Pseudomonadota</taxon>
        <taxon>Alphaproteobacteria</taxon>
        <taxon>Hyphomicrobiales</taxon>
        <taxon>Nitrobacteraceae</taxon>
        <taxon>Bradyrhizobium</taxon>
    </lineage>
</organism>
<gene>
    <name evidence="1" type="ORF">NK6_632</name>
</gene>
<name>A0A0E4BK84_9BRAD</name>
<sequence>MVGRVSVERSIGGQHPGLVEGGPFRFGIAKCTLTDTGKAQIRIFVTNPATGSTYSRQDLCGA</sequence>
<evidence type="ECO:0000313" key="1">
    <source>
        <dbReference type="EMBL" id="BAR53817.1"/>
    </source>
</evidence>
<reference evidence="1 2" key="1">
    <citation type="submission" date="2014-11" db="EMBL/GenBank/DDBJ databases">
        <title>Symbiosis island explosion on the genome of extra-slow-growing strains of soybean bradyrhizobia with massive insertion sequences.</title>
        <authorList>
            <person name="Iida T."/>
            <person name="Minamisawa K."/>
        </authorList>
    </citation>
    <scope>NUCLEOTIDE SEQUENCE [LARGE SCALE GENOMIC DNA]</scope>
    <source>
        <strain evidence="1 2">NK6</strain>
    </source>
</reference>
<dbReference type="EMBL" id="AP014685">
    <property type="protein sequence ID" value="BAR53817.1"/>
    <property type="molecule type" value="Genomic_DNA"/>
</dbReference>